<protein>
    <submittedName>
        <fullName evidence="1">Protein YpfM</fullName>
    </submittedName>
</protein>
<dbReference type="Proteomes" id="UP000680634">
    <property type="component" value="Unassembled WGS sequence"/>
</dbReference>
<comment type="caution">
    <text evidence="1">The sequence shown here is derived from an EMBL/GenBank/DDBJ whole genome shotgun (WGS) entry which is preliminary data.</text>
</comment>
<evidence type="ECO:0000313" key="1">
    <source>
        <dbReference type="EMBL" id="MBS0970535.1"/>
    </source>
</evidence>
<dbReference type="NCBIfam" id="NF033843">
    <property type="entry name" value="small_YpfM"/>
    <property type="match status" value="1"/>
</dbReference>
<keyword evidence="2" id="KW-1185">Reference proteome</keyword>
<reference evidence="2" key="1">
    <citation type="submission" date="2023-07" db="EMBL/GenBank/DDBJ databases">
        <title>Genome-inferred correspondence between phylogeny and metabolic traits in the wild Drosophila gut microbiome.</title>
        <authorList>
            <person name="Bueno E."/>
            <person name="Blow F."/>
            <person name="Douglas A.E."/>
        </authorList>
    </citation>
    <scope>NUCLEOTIDE SEQUENCE [LARGE SCALE GENOMIC DNA]</scope>
    <source>
        <strain evidence="2">JGM97</strain>
    </source>
</reference>
<gene>
    <name evidence="1" type="primary">ypfM</name>
    <name evidence="1" type="ORF">JK232_16715</name>
</gene>
<proteinExistence type="predicted"/>
<dbReference type="InterPro" id="IPR049852">
    <property type="entry name" value="YpfM-like"/>
</dbReference>
<organism evidence="1 2">
    <name type="scientific">Nissabacter archeti</name>
    <dbReference type="NCBI Taxonomy" id="1917880"/>
    <lineage>
        <taxon>Bacteria</taxon>
        <taxon>Pseudomonadati</taxon>
        <taxon>Pseudomonadota</taxon>
        <taxon>Gammaproteobacteria</taxon>
        <taxon>Enterobacterales</taxon>
        <taxon>Yersiniaceae</taxon>
        <taxon>Nissabacter</taxon>
    </lineage>
</organism>
<dbReference type="EMBL" id="JAERKB010000012">
    <property type="protein sequence ID" value="MBS0970535.1"/>
    <property type="molecule type" value="Genomic_DNA"/>
</dbReference>
<sequence>MVEQEVSTWKDFIEEMLRK</sequence>
<accession>A0ABS5JKM5</accession>
<name>A0ABS5JKM5_9GAMM</name>
<dbReference type="RefSeq" id="WP_139300320.1">
    <property type="nucleotide sequence ID" value="NZ_FQXW01000009.1"/>
</dbReference>
<evidence type="ECO:0000313" key="2">
    <source>
        <dbReference type="Proteomes" id="UP000680634"/>
    </source>
</evidence>